<evidence type="ECO:0000313" key="2">
    <source>
        <dbReference type="Proteomes" id="UP000053815"/>
    </source>
</evidence>
<protein>
    <submittedName>
        <fullName evidence="1">Uncharacterized protein</fullName>
    </submittedName>
</protein>
<sequence length="244" mass="26785">MQVRLTKKITNCLTGGCSLSNLKKDCLALERIERGTVSDAENKAGFKSTASSSASTQSSTSASKAIVHKDILRTCSTNFNSIIRADLPPDIRDTLIIPLSTTPEQATSLSLQVLKLILLFNKSTIKINNKDAITMVDAQGFQINELVPEEFHVEMYESRTMPPLPASVKEDLKVLRESKVILDHILNQEFTTAHDARRLIGPSFPANGLDGEINIMKLYAPGLYAVQHIGSVDIPSNINSLYMI</sequence>
<gene>
    <name evidence="1" type="ORF">MAM1_0043d03036</name>
</gene>
<dbReference type="AlphaFoldDB" id="A0A0C9M3J4"/>
<dbReference type="STRING" id="91626.A0A0C9M3J4"/>
<dbReference type="Proteomes" id="UP000053815">
    <property type="component" value="Unassembled WGS sequence"/>
</dbReference>
<dbReference type="EMBL" id="DF836332">
    <property type="protein sequence ID" value="GAN03581.1"/>
    <property type="molecule type" value="Genomic_DNA"/>
</dbReference>
<proteinExistence type="predicted"/>
<keyword evidence="2" id="KW-1185">Reference proteome</keyword>
<reference evidence="1" key="1">
    <citation type="submission" date="2014-09" db="EMBL/GenBank/DDBJ databases">
        <title>Draft genome sequence of an oleaginous Mucoromycotina fungus Mucor ambiguus NBRC6742.</title>
        <authorList>
            <person name="Takeda I."/>
            <person name="Yamane N."/>
            <person name="Morita T."/>
            <person name="Tamano K."/>
            <person name="Machida M."/>
            <person name="Baker S."/>
            <person name="Koike H."/>
        </authorList>
    </citation>
    <scope>NUCLEOTIDE SEQUENCE</scope>
    <source>
        <strain evidence="1">NBRC 6742</strain>
    </source>
</reference>
<dbReference type="OrthoDB" id="2289593at2759"/>
<organism evidence="1">
    <name type="scientific">Mucor ambiguus</name>
    <dbReference type="NCBI Taxonomy" id="91626"/>
    <lineage>
        <taxon>Eukaryota</taxon>
        <taxon>Fungi</taxon>
        <taxon>Fungi incertae sedis</taxon>
        <taxon>Mucoromycota</taxon>
        <taxon>Mucoromycotina</taxon>
        <taxon>Mucoromycetes</taxon>
        <taxon>Mucorales</taxon>
        <taxon>Mucorineae</taxon>
        <taxon>Mucoraceae</taxon>
        <taxon>Mucor</taxon>
    </lineage>
</organism>
<evidence type="ECO:0000313" key="1">
    <source>
        <dbReference type="EMBL" id="GAN03581.1"/>
    </source>
</evidence>
<accession>A0A0C9M3J4</accession>
<name>A0A0C9M3J4_9FUNG</name>